<dbReference type="AlphaFoldDB" id="A0AAD8E2P3"/>
<proteinExistence type="predicted"/>
<reference evidence="1" key="1">
    <citation type="journal article" date="2023" name="IScience">
        <title>Live-bearing cockroach genome reveals convergent evolutionary mechanisms linked to viviparity in insects and beyond.</title>
        <authorList>
            <person name="Fouks B."/>
            <person name="Harrison M.C."/>
            <person name="Mikhailova A.A."/>
            <person name="Marchal E."/>
            <person name="English S."/>
            <person name="Carruthers M."/>
            <person name="Jennings E.C."/>
            <person name="Chiamaka E.L."/>
            <person name="Frigard R.A."/>
            <person name="Pippel M."/>
            <person name="Attardo G.M."/>
            <person name="Benoit J.B."/>
            <person name="Bornberg-Bauer E."/>
            <person name="Tobe S.S."/>
        </authorList>
    </citation>
    <scope>NUCLEOTIDE SEQUENCE</scope>
    <source>
        <strain evidence="1">Stay&amp;Tobe</strain>
    </source>
</reference>
<reference evidence="1" key="2">
    <citation type="submission" date="2023-05" db="EMBL/GenBank/DDBJ databases">
        <authorList>
            <person name="Fouks B."/>
        </authorList>
    </citation>
    <scope>NUCLEOTIDE SEQUENCE</scope>
    <source>
        <strain evidence="1">Stay&amp;Tobe</strain>
        <tissue evidence="1">Testes</tissue>
    </source>
</reference>
<dbReference type="EMBL" id="JASPKZ010010240">
    <property type="protein sequence ID" value="KAJ9575068.1"/>
    <property type="molecule type" value="Genomic_DNA"/>
</dbReference>
<comment type="caution">
    <text evidence="1">The sequence shown here is derived from an EMBL/GenBank/DDBJ whole genome shotgun (WGS) entry which is preliminary data.</text>
</comment>
<feature type="non-terminal residue" evidence="1">
    <location>
        <position position="1"/>
    </location>
</feature>
<evidence type="ECO:0000313" key="1">
    <source>
        <dbReference type="EMBL" id="KAJ9575068.1"/>
    </source>
</evidence>
<protein>
    <submittedName>
        <fullName evidence="1">Uncharacterized protein</fullName>
    </submittedName>
</protein>
<gene>
    <name evidence="1" type="ORF">L9F63_007729</name>
</gene>
<feature type="non-terminal residue" evidence="1">
    <location>
        <position position="139"/>
    </location>
</feature>
<keyword evidence="2" id="KW-1185">Reference proteome</keyword>
<accession>A0AAD8E2P3</accession>
<sequence>FLSQPAHWNSTCLGTSFPLWKFADENAHRFYQTQPQDYPERSLTFFGIISISKAMIFERIENQAINFMFPYVSFISAACATVYEQSTLIWLVLMPKNITLHIISLNTALHIRPPFKIVSLLLLPMPLSFRLTLIGTIIA</sequence>
<dbReference type="Proteomes" id="UP001233999">
    <property type="component" value="Unassembled WGS sequence"/>
</dbReference>
<evidence type="ECO:0000313" key="2">
    <source>
        <dbReference type="Proteomes" id="UP001233999"/>
    </source>
</evidence>
<organism evidence="1 2">
    <name type="scientific">Diploptera punctata</name>
    <name type="common">Pacific beetle cockroach</name>
    <dbReference type="NCBI Taxonomy" id="6984"/>
    <lineage>
        <taxon>Eukaryota</taxon>
        <taxon>Metazoa</taxon>
        <taxon>Ecdysozoa</taxon>
        <taxon>Arthropoda</taxon>
        <taxon>Hexapoda</taxon>
        <taxon>Insecta</taxon>
        <taxon>Pterygota</taxon>
        <taxon>Neoptera</taxon>
        <taxon>Polyneoptera</taxon>
        <taxon>Dictyoptera</taxon>
        <taxon>Blattodea</taxon>
        <taxon>Blaberoidea</taxon>
        <taxon>Blaberidae</taxon>
        <taxon>Diplopterinae</taxon>
        <taxon>Diploptera</taxon>
    </lineage>
</organism>
<name>A0AAD8E2P3_DIPPU</name>